<dbReference type="GO" id="GO:0005886">
    <property type="term" value="C:plasma membrane"/>
    <property type="evidence" value="ECO:0007669"/>
    <property type="project" value="TreeGrafter"/>
</dbReference>
<evidence type="ECO:0000256" key="4">
    <source>
        <dbReference type="ARBA" id="ARBA00023008"/>
    </source>
</evidence>
<evidence type="ECO:0000256" key="2">
    <source>
        <dbReference type="ARBA" id="ARBA00022723"/>
    </source>
</evidence>
<dbReference type="CDD" id="cd13884">
    <property type="entry name" value="CuRO_2_tcLCC_insect_like"/>
    <property type="match status" value="1"/>
</dbReference>
<dbReference type="SUPFAM" id="SSF49503">
    <property type="entry name" value="Cupredoxins"/>
    <property type="match status" value="3"/>
</dbReference>
<feature type="domain" description="Plastocyanin-like" evidence="8">
    <location>
        <begin position="281"/>
        <end position="395"/>
    </location>
</feature>
<dbReference type="Gene3D" id="2.60.40.420">
    <property type="entry name" value="Cupredoxins - blue copper proteins"/>
    <property type="match status" value="3"/>
</dbReference>
<gene>
    <name evidence="9" type="ORF">Pcinc_008208</name>
</gene>
<dbReference type="Pfam" id="PF07731">
    <property type="entry name" value="Cu-oxidase_2"/>
    <property type="match status" value="1"/>
</dbReference>
<dbReference type="InterPro" id="IPR033138">
    <property type="entry name" value="Cu_oxidase_CS"/>
</dbReference>
<dbReference type="EMBL" id="JAWQEG010000617">
    <property type="protein sequence ID" value="KAK3887691.1"/>
    <property type="molecule type" value="Genomic_DNA"/>
</dbReference>
<dbReference type="Proteomes" id="UP001286313">
    <property type="component" value="Unassembled WGS sequence"/>
</dbReference>
<name>A0AAE1KW40_PETCI</name>
<evidence type="ECO:0000259" key="8">
    <source>
        <dbReference type="Pfam" id="PF07732"/>
    </source>
</evidence>
<keyword evidence="3" id="KW-0560">Oxidoreductase</keyword>
<evidence type="ECO:0000313" key="10">
    <source>
        <dbReference type="Proteomes" id="UP001286313"/>
    </source>
</evidence>
<dbReference type="InterPro" id="IPR008972">
    <property type="entry name" value="Cupredoxin"/>
</dbReference>
<evidence type="ECO:0000259" key="7">
    <source>
        <dbReference type="Pfam" id="PF07731"/>
    </source>
</evidence>
<keyword evidence="4" id="KW-0186">Copper</keyword>
<dbReference type="AlphaFoldDB" id="A0AAE1KW40"/>
<dbReference type="CDD" id="cd13858">
    <property type="entry name" value="CuRO_1_tcLCC2_insect_like"/>
    <property type="match status" value="1"/>
</dbReference>
<evidence type="ECO:0000256" key="5">
    <source>
        <dbReference type="SAM" id="MobiDB-lite"/>
    </source>
</evidence>
<dbReference type="CDD" id="cd13905">
    <property type="entry name" value="CuRO_3_tcLLC2_insect_like"/>
    <property type="match status" value="1"/>
</dbReference>
<dbReference type="InterPro" id="IPR011706">
    <property type="entry name" value="Cu-oxidase_C"/>
</dbReference>
<dbReference type="PROSITE" id="PS00080">
    <property type="entry name" value="MULTICOPPER_OXIDASE2"/>
    <property type="match status" value="1"/>
</dbReference>
<feature type="domain" description="Plastocyanin-like" evidence="6">
    <location>
        <begin position="415"/>
        <end position="566"/>
    </location>
</feature>
<dbReference type="Pfam" id="PF00394">
    <property type="entry name" value="Cu-oxidase"/>
    <property type="match status" value="1"/>
</dbReference>
<feature type="compositionally biased region" description="Pro residues" evidence="5">
    <location>
        <begin position="187"/>
        <end position="196"/>
    </location>
</feature>
<evidence type="ECO:0000256" key="3">
    <source>
        <dbReference type="ARBA" id="ARBA00023002"/>
    </source>
</evidence>
<dbReference type="GO" id="GO:0006826">
    <property type="term" value="P:iron ion transport"/>
    <property type="evidence" value="ECO:0007669"/>
    <property type="project" value="TreeGrafter"/>
</dbReference>
<proteinExistence type="inferred from homology"/>
<dbReference type="FunFam" id="2.60.40.420:FF:000031">
    <property type="entry name" value="Laccase-2 isoform A"/>
    <property type="match status" value="1"/>
</dbReference>
<organism evidence="9 10">
    <name type="scientific">Petrolisthes cinctipes</name>
    <name type="common">Flat porcelain crab</name>
    <dbReference type="NCBI Taxonomy" id="88211"/>
    <lineage>
        <taxon>Eukaryota</taxon>
        <taxon>Metazoa</taxon>
        <taxon>Ecdysozoa</taxon>
        <taxon>Arthropoda</taxon>
        <taxon>Crustacea</taxon>
        <taxon>Multicrustacea</taxon>
        <taxon>Malacostraca</taxon>
        <taxon>Eumalacostraca</taxon>
        <taxon>Eucarida</taxon>
        <taxon>Decapoda</taxon>
        <taxon>Pleocyemata</taxon>
        <taxon>Anomura</taxon>
        <taxon>Galatheoidea</taxon>
        <taxon>Porcellanidae</taxon>
        <taxon>Petrolisthes</taxon>
    </lineage>
</organism>
<dbReference type="GO" id="GO:0016491">
    <property type="term" value="F:oxidoreductase activity"/>
    <property type="evidence" value="ECO:0007669"/>
    <property type="project" value="UniProtKB-KW"/>
</dbReference>
<evidence type="ECO:0000313" key="9">
    <source>
        <dbReference type="EMBL" id="KAK3887691.1"/>
    </source>
</evidence>
<dbReference type="FunFam" id="2.60.40.420:FF:000045">
    <property type="entry name" value="Laccase 2"/>
    <property type="match status" value="1"/>
</dbReference>
<dbReference type="PANTHER" id="PTHR11709:SF394">
    <property type="entry name" value="FI03373P-RELATED"/>
    <property type="match status" value="1"/>
</dbReference>
<feature type="domain" description="Plastocyanin-like" evidence="7">
    <location>
        <begin position="698"/>
        <end position="826"/>
    </location>
</feature>
<dbReference type="InterPro" id="IPR002355">
    <property type="entry name" value="Cu_oxidase_Cu_BS"/>
</dbReference>
<comment type="caution">
    <text evidence="9">The sequence shown here is derived from an EMBL/GenBank/DDBJ whole genome shotgun (WGS) entry which is preliminary data.</text>
</comment>
<dbReference type="InterPro" id="IPR001117">
    <property type="entry name" value="Cu-oxidase_2nd"/>
</dbReference>
<dbReference type="Pfam" id="PF07732">
    <property type="entry name" value="Cu-oxidase_3"/>
    <property type="match status" value="1"/>
</dbReference>
<evidence type="ECO:0000259" key="6">
    <source>
        <dbReference type="Pfam" id="PF00394"/>
    </source>
</evidence>
<dbReference type="InterPro" id="IPR045087">
    <property type="entry name" value="Cu-oxidase_fam"/>
</dbReference>
<feature type="region of interest" description="Disordered" evidence="5">
    <location>
        <begin position="873"/>
        <end position="910"/>
    </location>
</feature>
<protein>
    <submittedName>
        <fullName evidence="9">Uncharacterized protein</fullName>
    </submittedName>
</protein>
<dbReference type="InterPro" id="IPR011707">
    <property type="entry name" value="Cu-oxidase-like_N"/>
</dbReference>
<dbReference type="PROSITE" id="PS00079">
    <property type="entry name" value="MULTICOPPER_OXIDASE1"/>
    <property type="match status" value="1"/>
</dbReference>
<sequence>MFPTHPQCSPLIPNVPHSSPMFPTHPPCSPLIPNVPYSSQFSPLIPHVLYSSPMFPTHPHFSPLIPISPHSSPFLPTHPHFSPLIPISPHSSPFLPTHPHFSPLIPISPHSSPFLPTHPHFSPLIPISPHSSPFLPTHPHFSLLIPISPYSSPILPTHPPFSPLIPHSPHSTPFLPTRPQNHKEPRPGMPTTPPPTAAHSRGMGGLLLALSFLLALSAARASVVSQSLMETLEVLEDLQHPCVRQCVPGDYKVCRYTFKVEWFTTMSKACYNCPYNLTDCTRPHCAPGDGWERPLVTVNRRLPGPAIHVCLWDEVVVDVVNELGSDSTSIHWHGLHQRGTPYMDGVPFLTQCPINPANKFRYHFLADEPGTHYWHSHSGLQRTDGMFGSLVVRVPREHDPQSHLYDEDNFAHSLVITDWLDDLGISKFVNHHHTQHDNKPYTLLINGRGKHVKFERDGIDYYAPVHEAVVKPGQRHRFRALSNSIQNCPITISIDNHTITPIATDGSPVSPIEVESLTIFGGERWDFVVSANQSIGSYWMRFQGLLDCDDRFKSAHQVVVLRYEGAEGLPGSVADVDYESTIRPGLQMNKLNAAPGDGINFLTAADVRSLEKGTADDHKGDGDLSRNPDHQFWLNFDFYSKDNHLFHHEDFYPFFGVRSDLRLYMPQINHITLKLPAAPPLSQPADVDPSMYCNSTATNGCTDEFCYCPHMLNVQKDSLVEVILVDEGVVYWANHPFHLHGHKFHVVAMGRLGENTTLAKIKEMDALGLIKRNFDHPPAKDTVTVPDGGYTIIRFWATNPGYWLFHCHISFHMEVGMGLIFKVGDDSMIPPVPEKFPRCGHWTPTPNPEFRTQIMNHLEVHNKKNVNINVDLLPNSQEKGDPYPGPSYSTPTKGGKGPNTSRRPSTASGGDQAATSLLFIVLLSLSFLAV</sequence>
<keyword evidence="2" id="KW-0479">Metal-binding</keyword>
<accession>A0AAE1KW40</accession>
<dbReference type="GO" id="GO:0005507">
    <property type="term" value="F:copper ion binding"/>
    <property type="evidence" value="ECO:0007669"/>
    <property type="project" value="InterPro"/>
</dbReference>
<comment type="similarity">
    <text evidence="1">Belongs to the multicopper oxidase family.</text>
</comment>
<keyword evidence="10" id="KW-1185">Reference proteome</keyword>
<reference evidence="9" key="1">
    <citation type="submission" date="2023-10" db="EMBL/GenBank/DDBJ databases">
        <title>Genome assemblies of two species of porcelain crab, Petrolisthes cinctipes and Petrolisthes manimaculis (Anomura: Porcellanidae).</title>
        <authorList>
            <person name="Angst P."/>
        </authorList>
    </citation>
    <scope>NUCLEOTIDE SEQUENCE</scope>
    <source>
        <strain evidence="9">PB745_01</strain>
        <tissue evidence="9">Gill</tissue>
    </source>
</reference>
<feature type="compositionally biased region" description="Polar residues" evidence="5">
    <location>
        <begin position="887"/>
        <end position="910"/>
    </location>
</feature>
<feature type="region of interest" description="Disordered" evidence="5">
    <location>
        <begin position="170"/>
        <end position="198"/>
    </location>
</feature>
<dbReference type="PANTHER" id="PTHR11709">
    <property type="entry name" value="MULTI-COPPER OXIDASE"/>
    <property type="match status" value="1"/>
</dbReference>
<evidence type="ECO:0000256" key="1">
    <source>
        <dbReference type="ARBA" id="ARBA00010609"/>
    </source>
</evidence>